<keyword evidence="2" id="KW-1185">Reference proteome</keyword>
<organism evidence="1 2">
    <name type="scientific">Flavobacterium weaverense</name>
    <dbReference type="NCBI Taxonomy" id="271156"/>
    <lineage>
        <taxon>Bacteria</taxon>
        <taxon>Pseudomonadati</taxon>
        <taxon>Bacteroidota</taxon>
        <taxon>Flavobacteriia</taxon>
        <taxon>Flavobacteriales</taxon>
        <taxon>Flavobacteriaceae</taxon>
        <taxon>Flavobacterium</taxon>
    </lineage>
</organism>
<name>A0A3L9ZKN3_9FLAO</name>
<protein>
    <submittedName>
        <fullName evidence="1">Uncharacterized protein</fullName>
    </submittedName>
</protein>
<dbReference type="Proteomes" id="UP000280368">
    <property type="component" value="Unassembled WGS sequence"/>
</dbReference>
<dbReference type="AlphaFoldDB" id="A0A3L9ZKN3"/>
<dbReference type="EMBL" id="REFH01000011">
    <property type="protein sequence ID" value="RMA73096.1"/>
    <property type="molecule type" value="Genomic_DNA"/>
</dbReference>
<evidence type="ECO:0000313" key="2">
    <source>
        <dbReference type="Proteomes" id="UP000280368"/>
    </source>
</evidence>
<comment type="caution">
    <text evidence="1">The sequence shown here is derived from an EMBL/GenBank/DDBJ whole genome shotgun (WGS) entry which is preliminary data.</text>
</comment>
<gene>
    <name evidence="1" type="ORF">BC961_2700</name>
</gene>
<proteinExistence type="predicted"/>
<sequence length="29" mass="3419">MYYRKHGSDRGTNYDLSIKSIYNAELPLI</sequence>
<evidence type="ECO:0000313" key="1">
    <source>
        <dbReference type="EMBL" id="RMA73096.1"/>
    </source>
</evidence>
<reference evidence="1 2" key="1">
    <citation type="submission" date="2018-10" db="EMBL/GenBank/DDBJ databases">
        <title>Genomic Encyclopedia of Archaeal and Bacterial Type Strains, Phase II (KMG-II): from individual species to whole genera.</title>
        <authorList>
            <person name="Goeker M."/>
        </authorList>
    </citation>
    <scope>NUCLEOTIDE SEQUENCE [LARGE SCALE GENOMIC DNA]</scope>
    <source>
        <strain evidence="1 2">DSM 19727</strain>
    </source>
</reference>
<accession>A0A3L9ZKN3</accession>